<dbReference type="InterPro" id="IPR024370">
    <property type="entry name" value="PBP_domain"/>
</dbReference>
<dbReference type="AlphaFoldDB" id="A0A3B0Z6W4"/>
<protein>
    <submittedName>
        <fullName evidence="3">Phosphate ABC transporter, periplasmic phosphate-binding protein PstS (TC 3.A.1.7.1)</fullName>
    </submittedName>
</protein>
<organism evidence="3">
    <name type="scientific">hydrothermal vent metagenome</name>
    <dbReference type="NCBI Taxonomy" id="652676"/>
    <lineage>
        <taxon>unclassified sequences</taxon>
        <taxon>metagenomes</taxon>
        <taxon>ecological metagenomes</taxon>
    </lineage>
</organism>
<keyword evidence="1" id="KW-0732">Signal</keyword>
<dbReference type="PANTHER" id="PTHR30570">
    <property type="entry name" value="PERIPLASMIC PHOSPHATE BINDING COMPONENT OF PHOSPHATE ABC TRANSPORTER"/>
    <property type="match status" value="1"/>
</dbReference>
<dbReference type="EMBL" id="UOFQ01000123">
    <property type="protein sequence ID" value="VAW89195.1"/>
    <property type="molecule type" value="Genomic_DNA"/>
</dbReference>
<dbReference type="Gene3D" id="3.40.190.10">
    <property type="entry name" value="Periplasmic binding protein-like II"/>
    <property type="match status" value="2"/>
</dbReference>
<feature type="domain" description="PBP" evidence="2">
    <location>
        <begin position="33"/>
        <end position="271"/>
    </location>
</feature>
<evidence type="ECO:0000313" key="3">
    <source>
        <dbReference type="EMBL" id="VAW89195.1"/>
    </source>
</evidence>
<dbReference type="InterPro" id="IPR050811">
    <property type="entry name" value="Phosphate_ABC_transporter"/>
</dbReference>
<name>A0A3B0Z6W4_9ZZZZ</name>
<sequence>MFHRCNVGFWIRFLGAGFLSLGVVLAGPLYAATTTIKIAGSTTLLPILSEAAKQYRVSHPDLNLTVSGGGSGMGVANIERGTIDIGMASRPLSEREAERLGDSIDVIPVARDAVAIAVSKAVYESGVTQLSLAQIAAIYRGEIRNWRELGGLDAKILVIDKEASRGTRHVFALVVLGSPGARAPGATIITGSNNEEQSVISRSDQAIGMISNAWLNDRVRAIAVGEGDMAVLPTAENVALGRYVIKRDLNILVPKGSGDEVKEFVAFLRSEQGQAIVQTVGFHSVR</sequence>
<evidence type="ECO:0000259" key="2">
    <source>
        <dbReference type="Pfam" id="PF12849"/>
    </source>
</evidence>
<proteinExistence type="predicted"/>
<accession>A0A3B0Z6W4</accession>
<dbReference type="Pfam" id="PF12849">
    <property type="entry name" value="PBP_like_2"/>
    <property type="match status" value="1"/>
</dbReference>
<dbReference type="PANTHER" id="PTHR30570:SF1">
    <property type="entry name" value="PHOSPHATE-BINDING PROTEIN PSTS"/>
    <property type="match status" value="1"/>
</dbReference>
<evidence type="ECO:0000256" key="1">
    <source>
        <dbReference type="ARBA" id="ARBA00022729"/>
    </source>
</evidence>
<dbReference type="SUPFAM" id="SSF53850">
    <property type="entry name" value="Periplasmic binding protein-like II"/>
    <property type="match status" value="1"/>
</dbReference>
<reference evidence="3" key="1">
    <citation type="submission" date="2018-06" db="EMBL/GenBank/DDBJ databases">
        <authorList>
            <person name="Zhirakovskaya E."/>
        </authorList>
    </citation>
    <scope>NUCLEOTIDE SEQUENCE</scope>
</reference>
<gene>
    <name evidence="3" type="ORF">MNBD_GAMMA17-266</name>
</gene>